<dbReference type="PANTHER" id="PTHR32141:SF45">
    <property type="entry name" value="OS07G0285200 PROTEIN"/>
    <property type="match status" value="1"/>
</dbReference>
<comment type="caution">
    <text evidence="3">The sequence shown here is derived from an EMBL/GenBank/DDBJ whole genome shotgun (WGS) entry which is preliminary data.</text>
</comment>
<dbReference type="AlphaFoldDB" id="A0A6G1D8N6"/>
<protein>
    <recommendedName>
        <fullName evidence="2">F-box/LRR-repeat protein 15/At3g58940/PEG3-like LRR domain-containing protein</fullName>
    </recommendedName>
</protein>
<reference evidence="3 4" key="1">
    <citation type="submission" date="2019-11" db="EMBL/GenBank/DDBJ databases">
        <title>Whole genome sequence of Oryza granulata.</title>
        <authorList>
            <person name="Li W."/>
        </authorList>
    </citation>
    <scope>NUCLEOTIDE SEQUENCE [LARGE SCALE GENOMIC DNA]</scope>
    <source>
        <strain evidence="4">cv. Menghai</strain>
        <tissue evidence="3">Leaf</tissue>
    </source>
</reference>
<dbReference type="EMBL" id="SPHZ02000007">
    <property type="protein sequence ID" value="KAF0908672.1"/>
    <property type="molecule type" value="Genomic_DNA"/>
</dbReference>
<dbReference type="Gene3D" id="3.80.10.10">
    <property type="entry name" value="Ribonuclease Inhibitor"/>
    <property type="match status" value="1"/>
</dbReference>
<dbReference type="InterPro" id="IPR036047">
    <property type="entry name" value="F-box-like_dom_sf"/>
</dbReference>
<dbReference type="Proteomes" id="UP000479710">
    <property type="component" value="Unassembled WGS sequence"/>
</dbReference>
<dbReference type="Pfam" id="PF24758">
    <property type="entry name" value="LRR_At5g56370"/>
    <property type="match status" value="1"/>
</dbReference>
<sequence length="402" mass="44202">MGDASSSRTTRKRISQQLEAAGHGINHAPEAKKEKKLQEAPSLDLLPVGGGGPREASRPADRISRLPGEILGIIVSLLSTCDAARSQAISRQWLPLWGSSSLNLDMNALSASEHDRISIAGKILATHRGPVHHLLLVSHRLERCNATFEQWLRLPVLNSLSHLDFKFSCTRNITADREADMTYSLVLSSLRFSPTLQAVSFSSCCFRDDLITRPLHFPKLRKLKLHSVVASDDALHALISACPALESLDVNYTVGLRRLCVRSASLRSICIGTTHGLKNEVVFQEMVVEDAPLLERLMPTFLDDGPASIRVISAPRLEILGVLPSSISRLEIGTAVIQEMPAVSMAMSLPTVKILVLLSVGPNLAAVVNLLKYFPCLEKMYIKSYDPSVGMFRVLEEHFDYN</sequence>
<evidence type="ECO:0000256" key="1">
    <source>
        <dbReference type="SAM" id="MobiDB-lite"/>
    </source>
</evidence>
<dbReference type="SUPFAM" id="SSF52047">
    <property type="entry name" value="RNI-like"/>
    <property type="match status" value="1"/>
</dbReference>
<feature type="domain" description="F-box/LRR-repeat protein 15/At3g58940/PEG3-like LRR" evidence="2">
    <location>
        <begin position="149"/>
        <end position="382"/>
    </location>
</feature>
<dbReference type="InterPro" id="IPR055411">
    <property type="entry name" value="LRR_FXL15/At3g58940/PEG3-like"/>
</dbReference>
<accession>A0A6G1D8N6</accession>
<dbReference type="OrthoDB" id="584579at2759"/>
<feature type="compositionally biased region" description="Basic and acidic residues" evidence="1">
    <location>
        <begin position="29"/>
        <end position="38"/>
    </location>
</feature>
<name>A0A6G1D8N6_9ORYZ</name>
<evidence type="ECO:0000313" key="4">
    <source>
        <dbReference type="Proteomes" id="UP000479710"/>
    </source>
</evidence>
<proteinExistence type="predicted"/>
<keyword evidence="4" id="KW-1185">Reference proteome</keyword>
<organism evidence="3 4">
    <name type="scientific">Oryza meyeriana var. granulata</name>
    <dbReference type="NCBI Taxonomy" id="110450"/>
    <lineage>
        <taxon>Eukaryota</taxon>
        <taxon>Viridiplantae</taxon>
        <taxon>Streptophyta</taxon>
        <taxon>Embryophyta</taxon>
        <taxon>Tracheophyta</taxon>
        <taxon>Spermatophyta</taxon>
        <taxon>Magnoliopsida</taxon>
        <taxon>Liliopsida</taxon>
        <taxon>Poales</taxon>
        <taxon>Poaceae</taxon>
        <taxon>BOP clade</taxon>
        <taxon>Oryzoideae</taxon>
        <taxon>Oryzeae</taxon>
        <taxon>Oryzinae</taxon>
        <taxon>Oryza</taxon>
        <taxon>Oryza meyeriana</taxon>
    </lineage>
</organism>
<dbReference type="PANTHER" id="PTHR32141">
    <property type="match status" value="1"/>
</dbReference>
<evidence type="ECO:0000259" key="2">
    <source>
        <dbReference type="Pfam" id="PF24758"/>
    </source>
</evidence>
<feature type="region of interest" description="Disordered" evidence="1">
    <location>
        <begin position="1"/>
        <end position="61"/>
    </location>
</feature>
<evidence type="ECO:0000313" key="3">
    <source>
        <dbReference type="EMBL" id="KAF0908672.1"/>
    </source>
</evidence>
<gene>
    <name evidence="3" type="ORF">E2562_027230</name>
</gene>
<dbReference type="SUPFAM" id="SSF81383">
    <property type="entry name" value="F-box domain"/>
    <property type="match status" value="1"/>
</dbReference>
<dbReference type="InterPro" id="IPR055302">
    <property type="entry name" value="F-box_dom-containing"/>
</dbReference>
<dbReference type="InterPro" id="IPR032675">
    <property type="entry name" value="LRR_dom_sf"/>
</dbReference>